<keyword evidence="3 4" id="KW-0732">Signal</keyword>
<evidence type="ECO:0000256" key="2">
    <source>
        <dbReference type="ARBA" id="ARBA00010742"/>
    </source>
</evidence>
<dbReference type="PROSITE" id="PS51257">
    <property type="entry name" value="PROKAR_LIPOPROTEIN"/>
    <property type="match status" value="1"/>
</dbReference>
<evidence type="ECO:0000256" key="3">
    <source>
        <dbReference type="ARBA" id="ARBA00022729"/>
    </source>
</evidence>
<comment type="subcellular location">
    <subcellularLocation>
        <location evidence="1">Periplasm</location>
    </subcellularLocation>
</comment>
<dbReference type="PANTHER" id="PTHR30024">
    <property type="entry name" value="ALIPHATIC SULFONATES-BINDING PROTEIN-RELATED"/>
    <property type="match status" value="1"/>
</dbReference>
<name>A0A067A363_HYDMR</name>
<proteinExistence type="inferred from homology"/>
<feature type="chain" id="PRO_5001637033" description="SsuA/THI5-like domain-containing protein" evidence="4">
    <location>
        <begin position="21"/>
        <end position="291"/>
    </location>
</feature>
<keyword evidence="7" id="KW-1185">Reference proteome</keyword>
<dbReference type="EMBL" id="JMIU01000001">
    <property type="protein sequence ID" value="KDN96790.1"/>
    <property type="molecule type" value="Genomic_DNA"/>
</dbReference>
<dbReference type="SUPFAM" id="SSF53850">
    <property type="entry name" value="Periplasmic binding protein-like II"/>
    <property type="match status" value="1"/>
</dbReference>
<feature type="signal peptide" evidence="4">
    <location>
        <begin position="1"/>
        <end position="20"/>
    </location>
</feature>
<gene>
    <name evidence="6" type="ORF">EI16_11140</name>
</gene>
<comment type="similarity">
    <text evidence="2">Belongs to the bacterial solute-binding protein SsuA/TauA family.</text>
</comment>
<dbReference type="STRING" id="28885.EI16_11140"/>
<dbReference type="Proteomes" id="UP000027341">
    <property type="component" value="Unassembled WGS sequence"/>
</dbReference>
<evidence type="ECO:0000313" key="6">
    <source>
        <dbReference type="EMBL" id="KDN96790.1"/>
    </source>
</evidence>
<reference evidence="6 7" key="1">
    <citation type="submission" date="2014-04" db="EMBL/GenBank/DDBJ databases">
        <title>Draft genome sequence of Hydrogenovibrio marinus MH-110, a model organism for aerobic H2 metabolism.</title>
        <authorList>
            <person name="Cha H.J."/>
            <person name="Jo B.H."/>
            <person name="Hwang B.H."/>
        </authorList>
    </citation>
    <scope>NUCLEOTIDE SEQUENCE [LARGE SCALE GENOMIC DNA]</scope>
    <source>
        <strain evidence="6 7">MH-110</strain>
    </source>
</reference>
<accession>A0A067A363</accession>
<comment type="caution">
    <text evidence="6">The sequence shown here is derived from an EMBL/GenBank/DDBJ whole genome shotgun (WGS) entry which is preliminary data.</text>
</comment>
<evidence type="ECO:0000259" key="5">
    <source>
        <dbReference type="Pfam" id="PF09084"/>
    </source>
</evidence>
<organism evidence="6 7">
    <name type="scientific">Hydrogenovibrio marinus</name>
    <dbReference type="NCBI Taxonomy" id="28885"/>
    <lineage>
        <taxon>Bacteria</taxon>
        <taxon>Pseudomonadati</taxon>
        <taxon>Pseudomonadota</taxon>
        <taxon>Gammaproteobacteria</taxon>
        <taxon>Thiotrichales</taxon>
        <taxon>Piscirickettsiaceae</taxon>
        <taxon>Hydrogenovibrio</taxon>
    </lineage>
</organism>
<dbReference type="Pfam" id="PF09084">
    <property type="entry name" value="NMT1"/>
    <property type="match status" value="1"/>
</dbReference>
<dbReference type="AlphaFoldDB" id="A0A067A363"/>
<dbReference type="InterPro" id="IPR015168">
    <property type="entry name" value="SsuA/THI5"/>
</dbReference>
<dbReference type="RefSeq" id="WP_029907825.1">
    <property type="nucleotide sequence ID" value="NZ_AP020335.1"/>
</dbReference>
<sequence length="291" mass="33141">MIRKLILLSLVLLLASCSSSQDKLKISATTWVGYSPLYYAKAKGWLEPLDIQLLHVVSLSENMYLYQAGNADAYVGTQYEYNVMSAQKPTLKPVMMFDRSNGGDLILSNVSIEELKNTKQTIDAYLEMDSVNRVLLHDFMEKYQISRDRVHLINNDQAIISSLNMQNMKGPTIIVTYTPYNVSLEQQGFHEVASTRDGLDLLVVDALFTTQDVLRAHKKQFLALKGLVAKAVAALKANPEEFYKTVKPYMLEVSYQDFLSSLHDIVWINDKLPEQLQSRLKQSKFDTRFLL</sequence>
<evidence type="ECO:0000256" key="4">
    <source>
        <dbReference type="SAM" id="SignalP"/>
    </source>
</evidence>
<dbReference type="Gene3D" id="3.40.190.10">
    <property type="entry name" value="Periplasmic binding protein-like II"/>
    <property type="match status" value="1"/>
</dbReference>
<evidence type="ECO:0000313" key="7">
    <source>
        <dbReference type="Proteomes" id="UP000027341"/>
    </source>
</evidence>
<feature type="domain" description="SsuA/THI5-like" evidence="5">
    <location>
        <begin position="35"/>
        <end position="241"/>
    </location>
</feature>
<evidence type="ECO:0000256" key="1">
    <source>
        <dbReference type="ARBA" id="ARBA00004418"/>
    </source>
</evidence>
<dbReference type="PANTHER" id="PTHR30024:SF47">
    <property type="entry name" value="TAURINE-BINDING PERIPLASMIC PROTEIN"/>
    <property type="match status" value="1"/>
</dbReference>
<dbReference type="GO" id="GO:0042597">
    <property type="term" value="C:periplasmic space"/>
    <property type="evidence" value="ECO:0007669"/>
    <property type="project" value="UniProtKB-SubCell"/>
</dbReference>
<protein>
    <recommendedName>
        <fullName evidence="5">SsuA/THI5-like domain-containing protein</fullName>
    </recommendedName>
</protein>